<evidence type="ECO:0000313" key="1">
    <source>
        <dbReference type="EMBL" id="HIV38520.1"/>
    </source>
</evidence>
<reference evidence="1" key="1">
    <citation type="journal article" date="2021" name="PeerJ">
        <title>Extensive microbial diversity within the chicken gut microbiome revealed by metagenomics and culture.</title>
        <authorList>
            <person name="Gilroy R."/>
            <person name="Ravi A."/>
            <person name="Getino M."/>
            <person name="Pursley I."/>
            <person name="Horton D.L."/>
            <person name="Alikhan N.F."/>
            <person name="Baker D."/>
            <person name="Gharbi K."/>
            <person name="Hall N."/>
            <person name="Watson M."/>
            <person name="Adriaenssens E.M."/>
            <person name="Foster-Nyarko E."/>
            <person name="Jarju S."/>
            <person name="Secka A."/>
            <person name="Antonio M."/>
            <person name="Oren A."/>
            <person name="Chaudhuri R.R."/>
            <person name="La Ragione R."/>
            <person name="Hildebrand F."/>
            <person name="Pallen M.J."/>
        </authorList>
    </citation>
    <scope>NUCLEOTIDE SEQUENCE</scope>
    <source>
        <strain evidence="1">CHK195-9823</strain>
    </source>
</reference>
<proteinExistence type="predicted"/>
<dbReference type="AlphaFoldDB" id="A0A9D1TF32"/>
<organism evidence="1 2">
    <name type="scientific">Candidatus Blautia stercorigallinarum</name>
    <dbReference type="NCBI Taxonomy" id="2838501"/>
    <lineage>
        <taxon>Bacteria</taxon>
        <taxon>Bacillati</taxon>
        <taxon>Bacillota</taxon>
        <taxon>Clostridia</taxon>
        <taxon>Lachnospirales</taxon>
        <taxon>Lachnospiraceae</taxon>
        <taxon>Blautia</taxon>
    </lineage>
</organism>
<dbReference type="Proteomes" id="UP000886814">
    <property type="component" value="Unassembled WGS sequence"/>
</dbReference>
<protein>
    <submittedName>
        <fullName evidence="1">Uncharacterized protein</fullName>
    </submittedName>
</protein>
<evidence type="ECO:0000313" key="2">
    <source>
        <dbReference type="Proteomes" id="UP000886814"/>
    </source>
</evidence>
<accession>A0A9D1TF32</accession>
<reference evidence="1" key="2">
    <citation type="submission" date="2021-04" db="EMBL/GenBank/DDBJ databases">
        <authorList>
            <person name="Gilroy R."/>
        </authorList>
    </citation>
    <scope>NUCLEOTIDE SEQUENCE</scope>
    <source>
        <strain evidence="1">CHK195-9823</strain>
    </source>
</reference>
<name>A0A9D1TF32_9FIRM</name>
<comment type="caution">
    <text evidence="1">The sequence shown here is derived from an EMBL/GenBank/DDBJ whole genome shotgun (WGS) entry which is preliminary data.</text>
</comment>
<sequence>MEELSLQQYFRYEMEEKQRKDDFDNLLEDTAHRIKRLKLRGKGRSAYLQSVYRENKKGICRDIPERKFLMYVSTMK</sequence>
<dbReference type="EMBL" id="DXIQ01000034">
    <property type="protein sequence ID" value="HIV38520.1"/>
    <property type="molecule type" value="Genomic_DNA"/>
</dbReference>
<gene>
    <name evidence="1" type="ORF">H9747_05895</name>
</gene>